<keyword evidence="3" id="KW-1185">Reference proteome</keyword>
<dbReference type="Proteomes" id="UP000887159">
    <property type="component" value="Unassembled WGS sequence"/>
</dbReference>
<dbReference type="Pfam" id="PF17906">
    <property type="entry name" value="HTH_48"/>
    <property type="match status" value="1"/>
</dbReference>
<name>A0A8X6V7T1_TRICX</name>
<sequence length="128" mass="14714">MNTCNSILPGKCRINIQFLVKFKKSATKTFQILTEAYGYETLSPAHVFEWHEKFSVGRVSVEDDETAESQDSIGLTWEHDILVLNPSSCLTNGSQVYDWMGLDKWNSWFKSQVRDSNRSQNIADLNKF</sequence>
<protein>
    <recommendedName>
        <fullName evidence="1">Mos1 transposase HTH domain-containing protein</fullName>
    </recommendedName>
</protein>
<dbReference type="Gene3D" id="1.10.10.1450">
    <property type="match status" value="1"/>
</dbReference>
<evidence type="ECO:0000259" key="1">
    <source>
        <dbReference type="Pfam" id="PF17906"/>
    </source>
</evidence>
<evidence type="ECO:0000313" key="3">
    <source>
        <dbReference type="Proteomes" id="UP000887159"/>
    </source>
</evidence>
<organism evidence="2 3">
    <name type="scientific">Trichonephila clavipes</name>
    <name type="common">Golden silk orbweaver</name>
    <name type="synonym">Nephila clavipes</name>
    <dbReference type="NCBI Taxonomy" id="2585209"/>
    <lineage>
        <taxon>Eukaryota</taxon>
        <taxon>Metazoa</taxon>
        <taxon>Ecdysozoa</taxon>
        <taxon>Arthropoda</taxon>
        <taxon>Chelicerata</taxon>
        <taxon>Arachnida</taxon>
        <taxon>Araneae</taxon>
        <taxon>Araneomorphae</taxon>
        <taxon>Entelegynae</taxon>
        <taxon>Araneoidea</taxon>
        <taxon>Nephilidae</taxon>
        <taxon>Trichonephila</taxon>
    </lineage>
</organism>
<dbReference type="AlphaFoldDB" id="A0A8X6V7T1"/>
<accession>A0A8X6V7T1</accession>
<evidence type="ECO:0000313" key="2">
    <source>
        <dbReference type="EMBL" id="GFY02494.1"/>
    </source>
</evidence>
<dbReference type="EMBL" id="BMAU01021233">
    <property type="protein sequence ID" value="GFY02494.1"/>
    <property type="molecule type" value="Genomic_DNA"/>
</dbReference>
<feature type="domain" description="Mos1 transposase HTH" evidence="1">
    <location>
        <begin position="12"/>
        <end position="56"/>
    </location>
</feature>
<gene>
    <name evidence="2" type="primary">NCL1_47759</name>
    <name evidence="2" type="ORF">TNCV_3503751</name>
</gene>
<comment type="caution">
    <text evidence="2">The sequence shown here is derived from an EMBL/GenBank/DDBJ whole genome shotgun (WGS) entry which is preliminary data.</text>
</comment>
<dbReference type="InterPro" id="IPR041426">
    <property type="entry name" value="Mos1_HTH"/>
</dbReference>
<proteinExistence type="predicted"/>
<reference evidence="2" key="1">
    <citation type="submission" date="2020-08" db="EMBL/GenBank/DDBJ databases">
        <title>Multicomponent nature underlies the extraordinary mechanical properties of spider dragline silk.</title>
        <authorList>
            <person name="Kono N."/>
            <person name="Nakamura H."/>
            <person name="Mori M."/>
            <person name="Yoshida Y."/>
            <person name="Ohtoshi R."/>
            <person name="Malay A.D."/>
            <person name="Moran D.A.P."/>
            <person name="Tomita M."/>
            <person name="Numata K."/>
            <person name="Arakawa K."/>
        </authorList>
    </citation>
    <scope>NUCLEOTIDE SEQUENCE</scope>
</reference>